<proteinExistence type="predicted"/>
<feature type="compositionally biased region" description="Polar residues" evidence="1">
    <location>
        <begin position="136"/>
        <end position="145"/>
    </location>
</feature>
<feature type="region of interest" description="Disordered" evidence="1">
    <location>
        <begin position="366"/>
        <end position="419"/>
    </location>
</feature>
<feature type="region of interest" description="Disordered" evidence="1">
    <location>
        <begin position="85"/>
        <end position="146"/>
    </location>
</feature>
<feature type="region of interest" description="Disordered" evidence="1">
    <location>
        <begin position="278"/>
        <end position="309"/>
    </location>
</feature>
<organism evidence="2">
    <name type="scientific">Spongospora subterranea</name>
    <dbReference type="NCBI Taxonomy" id="70186"/>
    <lineage>
        <taxon>Eukaryota</taxon>
        <taxon>Sar</taxon>
        <taxon>Rhizaria</taxon>
        <taxon>Endomyxa</taxon>
        <taxon>Phytomyxea</taxon>
        <taxon>Plasmodiophorida</taxon>
        <taxon>Plasmodiophoridae</taxon>
        <taxon>Spongospora</taxon>
    </lineage>
</organism>
<feature type="compositionally biased region" description="Polar residues" evidence="1">
    <location>
        <begin position="193"/>
        <end position="214"/>
    </location>
</feature>
<feature type="compositionally biased region" description="Polar residues" evidence="1">
    <location>
        <begin position="112"/>
        <end position="121"/>
    </location>
</feature>
<reference evidence="2" key="1">
    <citation type="submission" date="2015-04" db="EMBL/GenBank/DDBJ databases">
        <title>The genome sequence of the plant pathogenic Rhizarian Plasmodiophora brassicae reveals insights in its biotrophic life cycle and the origin of chitin synthesis.</title>
        <authorList>
            <person name="Schwelm A."/>
            <person name="Fogelqvist J."/>
            <person name="Knaust A."/>
            <person name="Julke S."/>
            <person name="Lilja T."/>
            <person name="Dhandapani V."/>
            <person name="Bonilla-Rosso G."/>
            <person name="Karlsson M."/>
            <person name="Shevchenko A."/>
            <person name="Choi S.R."/>
            <person name="Kim H.G."/>
            <person name="Park J.Y."/>
            <person name="Lim Y.P."/>
            <person name="Ludwig-Muller J."/>
            <person name="Dixelius C."/>
        </authorList>
    </citation>
    <scope>NUCLEOTIDE SEQUENCE</scope>
    <source>
        <tissue evidence="2">Potato root galls</tissue>
    </source>
</reference>
<feature type="compositionally biased region" description="Polar residues" evidence="1">
    <location>
        <begin position="368"/>
        <end position="385"/>
    </location>
</feature>
<name>A0A0H5RQM7_9EUKA</name>
<feature type="region of interest" description="Disordered" evidence="1">
    <location>
        <begin position="175"/>
        <end position="215"/>
    </location>
</feature>
<dbReference type="EMBL" id="HACM01010572">
    <property type="protein sequence ID" value="CRZ11014.1"/>
    <property type="molecule type" value="Transcribed_RNA"/>
</dbReference>
<accession>A0A0H5RQM7</accession>
<protein>
    <submittedName>
        <fullName evidence="2">Uncharacterized protein</fullName>
    </submittedName>
</protein>
<feature type="compositionally biased region" description="Basic and acidic residues" evidence="1">
    <location>
        <begin position="395"/>
        <end position="407"/>
    </location>
</feature>
<dbReference type="AlphaFoldDB" id="A0A0H5RQM7"/>
<evidence type="ECO:0000256" key="1">
    <source>
        <dbReference type="SAM" id="MobiDB-lite"/>
    </source>
</evidence>
<feature type="compositionally biased region" description="Basic and acidic residues" evidence="1">
    <location>
        <begin position="46"/>
        <end position="64"/>
    </location>
</feature>
<feature type="region of interest" description="Disordered" evidence="1">
    <location>
        <begin position="431"/>
        <end position="499"/>
    </location>
</feature>
<feature type="region of interest" description="Disordered" evidence="1">
    <location>
        <begin position="36"/>
        <end position="64"/>
    </location>
</feature>
<feature type="compositionally biased region" description="Basic and acidic residues" evidence="1">
    <location>
        <begin position="99"/>
        <end position="108"/>
    </location>
</feature>
<feature type="compositionally biased region" description="Polar residues" evidence="1">
    <location>
        <begin position="488"/>
        <end position="499"/>
    </location>
</feature>
<sequence>MSQSPETSFRDYIWAQKKRDAIARLAAQGIEVSEDDPILSAPLDHGGSKGKPEFGHGRRKYSDKSDHYITPANELSISQKLCGADNNSYAPHQKIGRPFQEKMNRQDAPDSISFNEAQNVSQRRKNSNVDLPYGGKTSSTPSPSLSIAFLGADPEMQRIRRRQMQQEMNAILQQQIRDKQDGRHSLHSAMPVRSSSSNSPVENAPRQTLLSPSPASRYFGDALSISALDRDPEKEGRRKQEMKTELSSYLQFQINEKQHSSDVATSTNVAHQVREVPTSQVGTGDAYSPAILEKKKPADTNNTSRDGALPTSLIIGTQKIVEDERKRRKEYADILKIQIAERKERELQRKMKDEQFLDRHMRRISIGEDQSNKSSSHALSNNQQEPGELPSAQSDPDHAADGYDRNADNWASHPSVRNAKLHNTVRSGEIATEQPQLDEHPRFELTKPGSSHPGLNPGRDSSLVRPSQFVESVIDKGSSTMVPKGPDQTPQPSLKNAENSLPSVNKSIVDWDETERTILGPFRMLRERLENDSKDVLERINNERLRLCHGPAVSHPDPVDNPGTLRHSTSEWVPIEAEAPQISCKTEFVNVPIHKEELQVDADILERFVNENDSAIQLKDSGIRQRRPQWGAVAVAPSQMSGSEVGEKPVVPMLKERSQLIDRSDIDELDRFIWDRPK</sequence>
<evidence type="ECO:0000313" key="2">
    <source>
        <dbReference type="EMBL" id="CRZ11014.1"/>
    </source>
</evidence>